<accession>A0A6B2LWQ4</accession>
<dbReference type="AlphaFoldDB" id="A0A6B2LWQ4"/>
<sequence>MIPLEMFTALVLSLGRSMPRASRFLPKKMPRWRSSKVFALKSLRPLINGSKTSFPCAGITTPRNVLPSDVY</sequence>
<proteinExistence type="predicted"/>
<protein>
    <submittedName>
        <fullName evidence="1">Uncharacterized protein</fullName>
    </submittedName>
</protein>
<name>A0A6B2LWQ4_9EUKA</name>
<reference evidence="1" key="1">
    <citation type="journal article" date="2020" name="J. Eukaryot. Microbiol.">
        <title>De novo Sequencing, Assembly and Annotation of the Transcriptome for the Free-Living Testate Amoeba Arcella intermedia.</title>
        <authorList>
            <person name="Ribeiro G.M."/>
            <person name="Porfirio-Sousa A.L."/>
            <person name="Maurer-Alcala X.X."/>
            <person name="Katz L.A."/>
            <person name="Lahr D.J.G."/>
        </authorList>
    </citation>
    <scope>NUCLEOTIDE SEQUENCE</scope>
</reference>
<evidence type="ECO:0000313" key="1">
    <source>
        <dbReference type="EMBL" id="NDV41305.1"/>
    </source>
</evidence>
<dbReference type="EMBL" id="GIBP01012336">
    <property type="protein sequence ID" value="NDV41305.1"/>
    <property type="molecule type" value="Transcribed_RNA"/>
</dbReference>
<organism evidence="1">
    <name type="scientific">Arcella intermedia</name>
    <dbReference type="NCBI Taxonomy" id="1963864"/>
    <lineage>
        <taxon>Eukaryota</taxon>
        <taxon>Amoebozoa</taxon>
        <taxon>Tubulinea</taxon>
        <taxon>Elardia</taxon>
        <taxon>Arcellinida</taxon>
        <taxon>Sphaerothecina</taxon>
        <taxon>Arcellidae</taxon>
        <taxon>Arcella</taxon>
    </lineage>
</organism>